<dbReference type="InterPro" id="IPR006145">
    <property type="entry name" value="PsdUridine_synth_RsuA/RluA"/>
</dbReference>
<accession>A0A150F7H8</accession>
<evidence type="ECO:0000256" key="2">
    <source>
        <dbReference type="ARBA" id="ARBA00010876"/>
    </source>
</evidence>
<protein>
    <recommendedName>
        <fullName evidence="6">Pseudouridine synthase</fullName>
        <ecNumber evidence="6">5.4.99.-</ecNumber>
    </recommendedName>
</protein>
<gene>
    <name evidence="8" type="ORF">AXI58_16325</name>
</gene>
<dbReference type="InterPro" id="IPR006224">
    <property type="entry name" value="PsdUridine_synth_RluA-like_CS"/>
</dbReference>
<comment type="catalytic activity">
    <reaction evidence="1 6">
        <text>a uridine in RNA = a pseudouridine in RNA</text>
        <dbReference type="Rhea" id="RHEA:48348"/>
        <dbReference type="Rhea" id="RHEA-COMP:12068"/>
        <dbReference type="Rhea" id="RHEA-COMP:12069"/>
        <dbReference type="ChEBI" id="CHEBI:65314"/>
        <dbReference type="ChEBI" id="CHEBI:65315"/>
    </reaction>
</comment>
<dbReference type="InterPro" id="IPR006225">
    <property type="entry name" value="PsdUridine_synth_RluC/D"/>
</dbReference>
<dbReference type="GO" id="GO:0003723">
    <property type="term" value="F:RNA binding"/>
    <property type="evidence" value="ECO:0007669"/>
    <property type="project" value="UniProtKB-KW"/>
</dbReference>
<comment type="similarity">
    <text evidence="2 6">Belongs to the pseudouridine synthase RluA family.</text>
</comment>
<evidence type="ECO:0000256" key="6">
    <source>
        <dbReference type="RuleBase" id="RU362028"/>
    </source>
</evidence>
<dbReference type="NCBIfam" id="TIGR00005">
    <property type="entry name" value="rluA_subfam"/>
    <property type="match status" value="1"/>
</dbReference>
<dbReference type="STRING" id="1793963.AXI58_16325"/>
<comment type="function">
    <text evidence="6">Responsible for synthesis of pseudouridine from uracil.</text>
</comment>
<evidence type="ECO:0000259" key="7">
    <source>
        <dbReference type="Pfam" id="PF00849"/>
    </source>
</evidence>
<dbReference type="Proteomes" id="UP000075430">
    <property type="component" value="Unassembled WGS sequence"/>
</dbReference>
<dbReference type="PANTHER" id="PTHR21600">
    <property type="entry name" value="MITOCHONDRIAL RNA PSEUDOURIDINE SYNTHASE"/>
    <property type="match status" value="1"/>
</dbReference>
<dbReference type="GO" id="GO:0140098">
    <property type="term" value="F:catalytic activity, acting on RNA"/>
    <property type="evidence" value="ECO:0007669"/>
    <property type="project" value="UniProtKB-ARBA"/>
</dbReference>
<sequence>MENFFIQKNITPSEAGMTVKEYTAQLGISKRLLAEIKFGGGDLLINGEHVTVRSVLADGDVLKVEFPKEQVSETLLPEPVPLDILYEDEHVLVVNKQPYVSSIPSREHPSQSIANGIIHHYRQNGVQSTVHLVTRLDRDTSGAMLIAKHRLAHSLLSAAQKKGGVKRRYLAVVHGRMSQKEGTVDAPIGRKPDSIIERMVTPQGQAAVTHFCTEKAGDTCTLAALQLETGRTHQIRVHMSYLGHPLVGDTLYGGKTEGMPRQALHSERLSFLHPMTGEPLVFHASIPDDMTSLIEQI</sequence>
<dbReference type="FunFam" id="3.30.2350.10:FF:000005">
    <property type="entry name" value="Pseudouridine synthase"/>
    <property type="match status" value="1"/>
</dbReference>
<dbReference type="Gene3D" id="3.30.2350.10">
    <property type="entry name" value="Pseudouridine synthase"/>
    <property type="match status" value="1"/>
</dbReference>
<evidence type="ECO:0000256" key="1">
    <source>
        <dbReference type="ARBA" id="ARBA00000073"/>
    </source>
</evidence>
<keyword evidence="5" id="KW-0694">RNA-binding</keyword>
<proteinExistence type="inferred from homology"/>
<dbReference type="InterPro" id="IPR050188">
    <property type="entry name" value="RluA_PseudoU_synthase"/>
</dbReference>
<feature type="domain" description="Pseudouridine synthase RsuA/RluA-like" evidence="7">
    <location>
        <begin position="90"/>
        <end position="240"/>
    </location>
</feature>
<dbReference type="Pfam" id="PF00849">
    <property type="entry name" value="PseudoU_synth_2"/>
    <property type="match status" value="1"/>
</dbReference>
<dbReference type="OrthoDB" id="9807829at2"/>
<dbReference type="PANTHER" id="PTHR21600:SF35">
    <property type="entry name" value="PSEUDOURIDINE SYNTHASE"/>
    <property type="match status" value="1"/>
</dbReference>
<dbReference type="EMBL" id="LSBA01000016">
    <property type="protein sequence ID" value="KXZ18916.1"/>
    <property type="molecule type" value="Genomic_DNA"/>
</dbReference>
<reference evidence="9" key="1">
    <citation type="submission" date="2016-02" db="EMBL/GenBank/DDBJ databases">
        <authorList>
            <person name="Dunlap C."/>
        </authorList>
    </citation>
    <scope>NUCLEOTIDE SEQUENCE [LARGE SCALE GENOMIC DNA]</scope>
    <source>
        <strain evidence="9">NRRL B-41092</strain>
    </source>
</reference>
<dbReference type="AlphaFoldDB" id="A0A150F7H8"/>
<evidence type="ECO:0000313" key="9">
    <source>
        <dbReference type="Proteomes" id="UP000075430"/>
    </source>
</evidence>
<dbReference type="GO" id="GO:0000455">
    <property type="term" value="P:enzyme-directed rRNA pseudouridine synthesis"/>
    <property type="evidence" value="ECO:0007669"/>
    <property type="project" value="TreeGrafter"/>
</dbReference>
<feature type="active site" evidence="4">
    <location>
        <position position="137"/>
    </location>
</feature>
<dbReference type="SUPFAM" id="SSF55120">
    <property type="entry name" value="Pseudouridine synthase"/>
    <property type="match status" value="1"/>
</dbReference>
<dbReference type="CDD" id="cd02869">
    <property type="entry name" value="PseudoU_synth_RluA_like"/>
    <property type="match status" value="1"/>
</dbReference>
<dbReference type="RefSeq" id="WP_061521834.1">
    <property type="nucleotide sequence ID" value="NZ_JARLZY010000001.1"/>
</dbReference>
<keyword evidence="3 6" id="KW-0413">Isomerase</keyword>
<evidence type="ECO:0000256" key="4">
    <source>
        <dbReference type="PIRSR" id="PIRSR606225-1"/>
    </source>
</evidence>
<dbReference type="GO" id="GO:0009982">
    <property type="term" value="F:pseudouridine synthase activity"/>
    <property type="evidence" value="ECO:0007669"/>
    <property type="project" value="InterPro"/>
</dbReference>
<comment type="caution">
    <text evidence="8">The sequence shown here is derived from an EMBL/GenBank/DDBJ whole genome shotgun (WGS) entry which is preliminary data.</text>
</comment>
<organism evidence="8 9">
    <name type="scientific">Bacillus nakamurai</name>
    <dbReference type="NCBI Taxonomy" id="1793963"/>
    <lineage>
        <taxon>Bacteria</taxon>
        <taxon>Bacillati</taxon>
        <taxon>Bacillota</taxon>
        <taxon>Bacilli</taxon>
        <taxon>Bacillales</taxon>
        <taxon>Bacillaceae</taxon>
        <taxon>Bacillus</taxon>
    </lineage>
</organism>
<dbReference type="EC" id="5.4.99.-" evidence="6"/>
<dbReference type="PROSITE" id="PS50889">
    <property type="entry name" value="S4"/>
    <property type="match status" value="1"/>
</dbReference>
<keyword evidence="9" id="KW-1185">Reference proteome</keyword>
<dbReference type="InterPro" id="IPR020103">
    <property type="entry name" value="PsdUridine_synth_cat_dom_sf"/>
</dbReference>
<evidence type="ECO:0000256" key="5">
    <source>
        <dbReference type="PROSITE-ProRule" id="PRU00182"/>
    </source>
</evidence>
<dbReference type="PROSITE" id="PS01129">
    <property type="entry name" value="PSI_RLU"/>
    <property type="match status" value="1"/>
</dbReference>
<evidence type="ECO:0000313" key="8">
    <source>
        <dbReference type="EMBL" id="KXZ18916.1"/>
    </source>
</evidence>
<name>A0A150F7H8_9BACI</name>
<evidence type="ECO:0000256" key="3">
    <source>
        <dbReference type="ARBA" id="ARBA00023235"/>
    </source>
</evidence>